<protein>
    <submittedName>
        <fullName evidence="2">Uncharacterized protein</fullName>
    </submittedName>
</protein>
<feature type="compositionally biased region" description="Polar residues" evidence="1">
    <location>
        <begin position="56"/>
        <end position="71"/>
    </location>
</feature>
<dbReference type="EMBL" id="MN739586">
    <property type="protein sequence ID" value="QHT14487.1"/>
    <property type="molecule type" value="Genomic_DNA"/>
</dbReference>
<evidence type="ECO:0000313" key="2">
    <source>
        <dbReference type="EMBL" id="QHT14487.1"/>
    </source>
</evidence>
<reference evidence="2" key="1">
    <citation type="journal article" date="2020" name="Nature">
        <title>Giant virus diversity and host interactions through global metagenomics.</title>
        <authorList>
            <person name="Schulz F."/>
            <person name="Roux S."/>
            <person name="Paez-Espino D."/>
            <person name="Jungbluth S."/>
            <person name="Walsh D.A."/>
            <person name="Denef V.J."/>
            <person name="McMahon K.D."/>
            <person name="Konstantinidis K.T."/>
            <person name="Eloe-Fadrosh E.A."/>
            <person name="Kyrpides N.C."/>
            <person name="Woyke T."/>
        </authorList>
    </citation>
    <scope>NUCLEOTIDE SEQUENCE</scope>
    <source>
        <strain evidence="2">GVMAG-M-3300023174-141</strain>
    </source>
</reference>
<evidence type="ECO:0000256" key="1">
    <source>
        <dbReference type="SAM" id="MobiDB-lite"/>
    </source>
</evidence>
<proteinExistence type="predicted"/>
<feature type="region of interest" description="Disordered" evidence="1">
    <location>
        <begin position="55"/>
        <end position="74"/>
    </location>
</feature>
<dbReference type="AlphaFoldDB" id="A0A6C0DD95"/>
<sequence>MSRPTHYYRPYETEEESDEGTDKETDESEDEHNEDDTERIRAEKDPRYAILRTAGPSMNTVEQQNKYSSASVGAPYDTKTDIRSLADHFYLDPPKTTKTSLVSIKSINRDKRIFPTPFRFQIKLPRVYKDVTKFQLVQMSFPNNASNVQASTLFTSSLIQLLMDSNIRPQCSSVCIAIASCIPASNAVAMVEQGRVNGSGEPLLTALSIPTGTYTDTQLAQQLTLQANSTPPLNLISYDDFKDIFMNTRYISILFNEPGDNYISRTTNQHFGMHSKENIMNSYYTQPYIDSLPEITEEIAFVAYYFPVLKEVIATGRAQPFLQTAGMAYDDMAAAVMGPFQGLDSPLYYQLCLINRESLENYRPHLTFELRNINKYTWTFNSNEKRFTTIHDSLHTSIQRDLGNQYQSVLQQELSLSNLNVYSFQTLKSELTSYQSIYKHLERNLSTVLGQYHLVSGLQFQGGDTYSTTQSTFSLADLSCDEDFNAMFCFKSTIGRIFNNYTGTPMHFSTFAQYHSTLSSYHHIVQSTSSKISSINGSVHTDYHQYVSKKYSRVLPSSMIQNRSYMSNQGVPVSFITNQNVYIPGQPMNGLEPRIDPVPATTRLNISTLTPAEARPVYYNFPDTVDCSSICCTVIRNMINSWYSCVPVNTVINSMSYRLGILNMTPGAFNIFSTVSQITSTSNTNYLMSINDAQGFNNMDVSMPENYNLSNETTGQVKLIAGKILMGAIGDTGVSQTVIQNPTVFENTLGRLDKLDIKIYYDDEAITPAWLYLPYFLSIQEWNATFQIDEQVGFANQNTGWGNRPSVPIPADPDSTPYIHFTHKNNPNNS</sequence>
<organism evidence="2">
    <name type="scientific">viral metagenome</name>
    <dbReference type="NCBI Taxonomy" id="1070528"/>
    <lineage>
        <taxon>unclassified sequences</taxon>
        <taxon>metagenomes</taxon>
        <taxon>organismal metagenomes</taxon>
    </lineage>
</organism>
<name>A0A6C0DD95_9ZZZZ</name>
<feature type="region of interest" description="Disordered" evidence="1">
    <location>
        <begin position="1"/>
        <end position="47"/>
    </location>
</feature>
<feature type="compositionally biased region" description="Acidic residues" evidence="1">
    <location>
        <begin position="13"/>
        <end position="37"/>
    </location>
</feature>
<accession>A0A6C0DD95</accession>
<feature type="compositionally biased region" description="Basic and acidic residues" evidence="1">
    <location>
        <begin position="38"/>
        <end position="47"/>
    </location>
</feature>